<dbReference type="PRINTS" id="PR00040">
    <property type="entry name" value="HTHMERR"/>
</dbReference>
<dbReference type="EC" id="4.1.1.44" evidence="3"/>
<dbReference type="SUPFAM" id="SSF46955">
    <property type="entry name" value="Putative DNA-binding domain"/>
    <property type="match status" value="1"/>
</dbReference>
<name>U2FWS3_9GAMM</name>
<dbReference type="GO" id="GO:0047575">
    <property type="term" value="F:4-carboxymuconolactone decarboxylase activity"/>
    <property type="evidence" value="ECO:0007669"/>
    <property type="project" value="UniProtKB-EC"/>
</dbReference>
<dbReference type="Pfam" id="PF13411">
    <property type="entry name" value="MerR_1"/>
    <property type="match status" value="1"/>
</dbReference>
<dbReference type="PANTHER" id="PTHR30204:SF98">
    <property type="entry name" value="HTH-TYPE TRANSCRIPTIONAL REGULATOR ADHR"/>
    <property type="match status" value="1"/>
</dbReference>
<dbReference type="GO" id="GO:0003700">
    <property type="term" value="F:DNA-binding transcription factor activity"/>
    <property type="evidence" value="ECO:0007669"/>
    <property type="project" value="InterPro"/>
</dbReference>
<reference evidence="3 4" key="2">
    <citation type="journal article" date="2013" name="PLoS ONE">
        <title>INDIGO - INtegrated Data Warehouse of MIcrobial GenOmes with Examples from the Red Sea Extremophiles.</title>
        <authorList>
            <person name="Alam I."/>
            <person name="Antunes A."/>
            <person name="Kamau A.A."/>
            <person name="Ba Alawi W."/>
            <person name="Kalkatawi M."/>
            <person name="Stingl U."/>
            <person name="Bajic V.B."/>
        </authorList>
    </citation>
    <scope>NUCLEOTIDE SEQUENCE [LARGE SCALE GENOMIC DNA]</scope>
    <source>
        <strain evidence="3 4">E1L3A</strain>
    </source>
</reference>
<reference evidence="3 4" key="1">
    <citation type="journal article" date="2011" name="J. Bacteriol.">
        <title>Genome sequence of Salinisphaera shabanensis, a gammaproteobacterium from the harsh, variable environment of the brine-seawater interface of the Shaban Deep in the Red Sea.</title>
        <authorList>
            <person name="Antunes A."/>
            <person name="Alam I."/>
            <person name="Bajic V.B."/>
            <person name="Stingl U."/>
        </authorList>
    </citation>
    <scope>NUCLEOTIDE SEQUENCE [LARGE SCALE GENOMIC DNA]</scope>
    <source>
        <strain evidence="3 4">E1L3A</strain>
    </source>
</reference>
<dbReference type="InterPro" id="IPR000551">
    <property type="entry name" value="MerR-type_HTH_dom"/>
</dbReference>
<dbReference type="InterPro" id="IPR009061">
    <property type="entry name" value="DNA-bd_dom_put_sf"/>
</dbReference>
<protein>
    <submittedName>
        <fullName evidence="3">Transcriptional activator of benzoate metabolism protein</fullName>
        <ecNumber evidence="3">4.1.1.44</ecNumber>
    </submittedName>
</protein>
<dbReference type="EMBL" id="AFNV02000003">
    <property type="protein sequence ID" value="ERJ20334.1"/>
    <property type="molecule type" value="Genomic_DNA"/>
</dbReference>
<evidence type="ECO:0000313" key="3">
    <source>
        <dbReference type="EMBL" id="ERJ20334.1"/>
    </source>
</evidence>
<accession>U2FWS3</accession>
<dbReference type="OrthoDB" id="9808480at2"/>
<organism evidence="3 4">
    <name type="scientific">Salinisphaera shabanensis E1L3A</name>
    <dbReference type="NCBI Taxonomy" id="1033802"/>
    <lineage>
        <taxon>Bacteria</taxon>
        <taxon>Pseudomonadati</taxon>
        <taxon>Pseudomonadota</taxon>
        <taxon>Gammaproteobacteria</taxon>
        <taxon>Salinisphaerales</taxon>
        <taxon>Salinisphaeraceae</taxon>
        <taxon>Salinisphaera</taxon>
    </lineage>
</organism>
<dbReference type="RefSeq" id="WP_006914394.1">
    <property type="nucleotide sequence ID" value="NZ_AFNV02000003.1"/>
</dbReference>
<keyword evidence="1" id="KW-0238">DNA-binding</keyword>
<dbReference type="Gene3D" id="1.10.1660.10">
    <property type="match status" value="1"/>
</dbReference>
<dbReference type="InterPro" id="IPR047057">
    <property type="entry name" value="MerR_fam"/>
</dbReference>
<dbReference type="AlphaFoldDB" id="U2FWS3"/>
<dbReference type="PROSITE" id="PS50937">
    <property type="entry name" value="HTH_MERR_2"/>
    <property type="match status" value="1"/>
</dbReference>
<gene>
    <name evidence="3" type="ORF">SSPSH_000444</name>
</gene>
<dbReference type="STRING" id="1033802.SSPSH_000444"/>
<dbReference type="Proteomes" id="UP000006242">
    <property type="component" value="Unassembled WGS sequence"/>
</dbReference>
<evidence type="ECO:0000259" key="2">
    <source>
        <dbReference type="PROSITE" id="PS50937"/>
    </source>
</evidence>
<dbReference type="eggNOG" id="COG0789">
    <property type="taxonomic scope" value="Bacteria"/>
</dbReference>
<dbReference type="SMART" id="SM00422">
    <property type="entry name" value="HTH_MERR"/>
    <property type="match status" value="1"/>
</dbReference>
<dbReference type="PANTHER" id="PTHR30204">
    <property type="entry name" value="REDOX-CYCLING DRUG-SENSING TRANSCRIPTIONAL ACTIVATOR SOXR"/>
    <property type="match status" value="1"/>
</dbReference>
<keyword evidence="4" id="KW-1185">Reference proteome</keyword>
<keyword evidence="3" id="KW-0456">Lyase</keyword>
<dbReference type="CDD" id="cd01109">
    <property type="entry name" value="HTH_YyaN"/>
    <property type="match status" value="1"/>
</dbReference>
<proteinExistence type="predicted"/>
<feature type="domain" description="HTH merR-type" evidence="2">
    <location>
        <begin position="1"/>
        <end position="69"/>
    </location>
</feature>
<dbReference type="GO" id="GO:0003677">
    <property type="term" value="F:DNA binding"/>
    <property type="evidence" value="ECO:0007669"/>
    <property type="project" value="UniProtKB-KW"/>
</dbReference>
<evidence type="ECO:0000256" key="1">
    <source>
        <dbReference type="ARBA" id="ARBA00023125"/>
    </source>
</evidence>
<dbReference type="PROSITE" id="PS00552">
    <property type="entry name" value="HTH_MERR_1"/>
    <property type="match status" value="1"/>
</dbReference>
<evidence type="ECO:0000313" key="4">
    <source>
        <dbReference type="Proteomes" id="UP000006242"/>
    </source>
</evidence>
<sequence>MNISEFATRSGVSADTLRYYEKIGVLRQTARNASGHRVFDSRDLDWIAFVLRLKATAMPLADIRRYAELRAQGESTFGERRQMLETHVRYLEERIARDRDHLRNLHAKIAFYAQNDPA</sequence>
<comment type="caution">
    <text evidence="3">The sequence shown here is derived from an EMBL/GenBank/DDBJ whole genome shotgun (WGS) entry which is preliminary data.</text>
</comment>